<dbReference type="Gene3D" id="2.60.120.590">
    <property type="entry name" value="Alpha-ketoglutarate-dependent dioxygenase AlkB-like"/>
    <property type="match status" value="1"/>
</dbReference>
<dbReference type="GO" id="GO:0006307">
    <property type="term" value="P:DNA alkylation repair"/>
    <property type="evidence" value="ECO:0007669"/>
    <property type="project" value="InterPro"/>
</dbReference>
<dbReference type="InterPro" id="IPR027450">
    <property type="entry name" value="AlkB-like"/>
</dbReference>
<keyword evidence="3" id="KW-1185">Reference proteome</keyword>
<dbReference type="Pfam" id="PF13532">
    <property type="entry name" value="2OG-FeII_Oxy_2"/>
    <property type="match status" value="1"/>
</dbReference>
<dbReference type="InterPro" id="IPR032854">
    <property type="entry name" value="ALKBH3"/>
</dbReference>
<dbReference type="GO" id="GO:0051213">
    <property type="term" value="F:dioxygenase activity"/>
    <property type="evidence" value="ECO:0007669"/>
    <property type="project" value="UniProtKB-KW"/>
</dbReference>
<dbReference type="InterPro" id="IPR037151">
    <property type="entry name" value="AlkB-like_sf"/>
</dbReference>
<dbReference type="PROSITE" id="PS51471">
    <property type="entry name" value="FE2OG_OXY"/>
    <property type="match status" value="1"/>
</dbReference>
<feature type="domain" description="Fe2OG dioxygenase" evidence="1">
    <location>
        <begin position="109"/>
        <end position="208"/>
    </location>
</feature>
<keyword evidence="2" id="KW-0560">Oxidoreductase</keyword>
<proteinExistence type="predicted"/>
<dbReference type="PANTHER" id="PTHR31212:SF4">
    <property type="entry name" value="ALPHA-KETOGLUTARATE-DEPENDENT DIOXYGENASE ALKB HOMOLOG 3"/>
    <property type="match status" value="1"/>
</dbReference>
<evidence type="ECO:0000313" key="2">
    <source>
        <dbReference type="EMBL" id="MBG0561706.1"/>
    </source>
</evidence>
<dbReference type="FunFam" id="2.60.120.590:FF:000011">
    <property type="entry name" value="Alpha-ketoglutarate-dependent dioxygenase AlkB"/>
    <property type="match status" value="1"/>
</dbReference>
<accession>A0A931FYA8</accession>
<dbReference type="EMBL" id="JADQTO010000004">
    <property type="protein sequence ID" value="MBG0561706.1"/>
    <property type="molecule type" value="Genomic_DNA"/>
</dbReference>
<comment type="caution">
    <text evidence="2">The sequence shown here is derived from an EMBL/GenBank/DDBJ whole genome shotgun (WGS) entry which is preliminary data.</text>
</comment>
<gene>
    <name evidence="2" type="ORF">I4J89_09550</name>
</gene>
<evidence type="ECO:0000313" key="3">
    <source>
        <dbReference type="Proteomes" id="UP000598146"/>
    </source>
</evidence>
<dbReference type="AlphaFoldDB" id="A0A931FYA8"/>
<dbReference type="Proteomes" id="UP000598146">
    <property type="component" value="Unassembled WGS sequence"/>
</dbReference>
<dbReference type="PANTHER" id="PTHR31212">
    <property type="entry name" value="ALPHA-KETOGLUTARATE-DEPENDENT DIOXYGENASE ALKB HOMOLOG 3"/>
    <property type="match status" value="1"/>
</dbReference>
<dbReference type="RefSeq" id="WP_196413512.1">
    <property type="nucleotide sequence ID" value="NZ_JADQTO010000004.1"/>
</dbReference>
<keyword evidence="2" id="KW-0223">Dioxygenase</keyword>
<reference evidence="2" key="1">
    <citation type="submission" date="2020-11" db="EMBL/GenBank/DDBJ databases">
        <title>Isolation and identification of active actinomycetes.</title>
        <authorList>
            <person name="Sun X."/>
        </authorList>
    </citation>
    <scope>NUCLEOTIDE SEQUENCE</scope>
    <source>
        <strain evidence="2">NEAU-A11</strain>
    </source>
</reference>
<evidence type="ECO:0000259" key="1">
    <source>
        <dbReference type="PROSITE" id="PS51471"/>
    </source>
</evidence>
<dbReference type="SUPFAM" id="SSF51197">
    <property type="entry name" value="Clavaminate synthase-like"/>
    <property type="match status" value="1"/>
</dbReference>
<sequence>MTGSYQPSILDLMSGPASTLEPLAGLTRHQLTAGAWVDHLPGWLHGSDAVFETLLGIDWRAERRKMYDGVVDVPRLLRWYSGRESLPHPALDAAKAALNSHYAEELGEEFVTAGMCLYRDGRDSVAWHGDTHGRSAKHDTMVAILSFGSPRNLLLRPRAGGHDTLRFPLGHGDLIVMGGSCQRTWEHAVPKTAKPVGPRISVQFRPAGVA</sequence>
<dbReference type="InterPro" id="IPR005123">
    <property type="entry name" value="Oxoglu/Fe-dep_dioxygenase_dom"/>
</dbReference>
<protein>
    <submittedName>
        <fullName evidence="2">Alpha-ketoglutarate-dependent dioxygenase AlkB</fullName>
    </submittedName>
</protein>
<organism evidence="2 3">
    <name type="scientific">Actinoplanes aureus</name>
    <dbReference type="NCBI Taxonomy" id="2792083"/>
    <lineage>
        <taxon>Bacteria</taxon>
        <taxon>Bacillati</taxon>
        <taxon>Actinomycetota</taxon>
        <taxon>Actinomycetes</taxon>
        <taxon>Micromonosporales</taxon>
        <taxon>Micromonosporaceae</taxon>
        <taxon>Actinoplanes</taxon>
    </lineage>
</organism>
<name>A0A931FYA8_9ACTN</name>